<dbReference type="InterPro" id="IPR004308">
    <property type="entry name" value="GCS"/>
</dbReference>
<proteinExistence type="inferred from homology"/>
<comment type="caution">
    <text evidence="12">The sequence shown here is derived from an EMBL/GenBank/DDBJ whole genome shotgun (WGS) entry which is preliminary data.</text>
</comment>
<name>A0AAD4EW07_9PEZI</name>
<comment type="similarity">
    <text evidence="2 11">Belongs to the glutamate--cysteine ligase type 3 family.</text>
</comment>
<evidence type="ECO:0000256" key="6">
    <source>
        <dbReference type="ARBA" id="ARBA00022684"/>
    </source>
</evidence>
<keyword evidence="13" id="KW-1185">Reference proteome</keyword>
<organism evidence="12 13">
    <name type="scientific">Staphylotrichum longicolle</name>
    <dbReference type="NCBI Taxonomy" id="669026"/>
    <lineage>
        <taxon>Eukaryota</taxon>
        <taxon>Fungi</taxon>
        <taxon>Dikarya</taxon>
        <taxon>Ascomycota</taxon>
        <taxon>Pezizomycotina</taxon>
        <taxon>Sordariomycetes</taxon>
        <taxon>Sordariomycetidae</taxon>
        <taxon>Sordariales</taxon>
        <taxon>Chaetomiaceae</taxon>
        <taxon>Staphylotrichum</taxon>
    </lineage>
</organism>
<dbReference type="GO" id="GO:0017109">
    <property type="term" value="C:glutamate-cysteine ligase complex"/>
    <property type="evidence" value="ECO:0007669"/>
    <property type="project" value="TreeGrafter"/>
</dbReference>
<dbReference type="AlphaFoldDB" id="A0AAD4EW07"/>
<comment type="catalytic activity">
    <reaction evidence="11">
        <text>L-cysteine + L-glutamate + ATP = gamma-L-glutamyl-L-cysteine + ADP + phosphate + H(+)</text>
        <dbReference type="Rhea" id="RHEA:13285"/>
        <dbReference type="ChEBI" id="CHEBI:15378"/>
        <dbReference type="ChEBI" id="CHEBI:29985"/>
        <dbReference type="ChEBI" id="CHEBI:30616"/>
        <dbReference type="ChEBI" id="CHEBI:35235"/>
        <dbReference type="ChEBI" id="CHEBI:43474"/>
        <dbReference type="ChEBI" id="CHEBI:58173"/>
        <dbReference type="ChEBI" id="CHEBI:456216"/>
        <dbReference type="EC" id="6.3.2.2"/>
    </reaction>
</comment>
<dbReference type="PANTHER" id="PTHR11164">
    <property type="entry name" value="GLUTAMATE CYSTEINE LIGASE"/>
    <property type="match status" value="1"/>
</dbReference>
<dbReference type="FunFam" id="3.30.590.50:FF:000001">
    <property type="entry name" value="Glutamate-cysteine ligase Gcs1"/>
    <property type="match status" value="1"/>
</dbReference>
<keyword evidence="7 11" id="KW-0547">Nucleotide-binding</keyword>
<evidence type="ECO:0000256" key="4">
    <source>
        <dbReference type="ARBA" id="ARBA00014618"/>
    </source>
</evidence>
<dbReference type="EMBL" id="JAHCVI010000002">
    <property type="protein sequence ID" value="KAG7288658.1"/>
    <property type="molecule type" value="Genomic_DNA"/>
</dbReference>
<dbReference type="GO" id="GO:0006750">
    <property type="term" value="P:glutathione biosynthetic process"/>
    <property type="evidence" value="ECO:0007669"/>
    <property type="project" value="UniProtKB-UniRule"/>
</dbReference>
<dbReference type="GO" id="GO:0004357">
    <property type="term" value="F:glutamate-cysteine ligase activity"/>
    <property type="evidence" value="ECO:0007669"/>
    <property type="project" value="UniProtKB-UniRule"/>
</dbReference>
<evidence type="ECO:0000256" key="11">
    <source>
        <dbReference type="RuleBase" id="RU367135"/>
    </source>
</evidence>
<dbReference type="Proteomes" id="UP001197093">
    <property type="component" value="Unassembled WGS sequence"/>
</dbReference>
<keyword evidence="6 11" id="KW-0317">Glutathione biosynthesis</keyword>
<accession>A0AAD4EW07</accession>
<dbReference type="SUPFAM" id="SSF55931">
    <property type="entry name" value="Glutamine synthetase/guanido kinase"/>
    <property type="match status" value="1"/>
</dbReference>
<evidence type="ECO:0000256" key="9">
    <source>
        <dbReference type="ARBA" id="ARBA00030585"/>
    </source>
</evidence>
<evidence type="ECO:0000313" key="13">
    <source>
        <dbReference type="Proteomes" id="UP001197093"/>
    </source>
</evidence>
<protein>
    <recommendedName>
        <fullName evidence="4 11">Glutamate--cysteine ligase</fullName>
        <ecNumber evidence="3 11">6.3.2.2</ecNumber>
    </recommendedName>
    <alternativeName>
        <fullName evidence="10 11">Gamma-ECS</fullName>
    </alternativeName>
    <alternativeName>
        <fullName evidence="9 11">Gamma-glutamylcysteine synthetase</fullName>
    </alternativeName>
</protein>
<dbReference type="EC" id="6.3.2.2" evidence="3 11"/>
<keyword evidence="5 11" id="KW-0436">Ligase</keyword>
<evidence type="ECO:0000256" key="8">
    <source>
        <dbReference type="ARBA" id="ARBA00022840"/>
    </source>
</evidence>
<sequence>MGLLCQLLEIWNKAKGKERDIMLWGDEVEYLVVTYSKDDPKILLSLRQADILEALASDKALAKAKCAPALPDGSNAQTSQPPPVFHPEFGRFMLEATPGKPWGIGFKELLEVEPNMKLRRCIAKDHMLSNEYPITLTTFPRLGSPGVFTEPYYPPSGSRLRSQFVPDEIANPHIRFPTLAANIRSRRGRKVQVNVPVYRDENTPWPWRDPTVNYDLHQWPEDDDVRNGASPDNFIHMDAMAFGMGSCCLQITFQAKNLTEGRQMYDQLSPLGPILLALTAATPVYKGFLADTDVRWNQISKAVDDRTPEELGEKPLKNDRWRIPKSRYASNSTYISEDHRLRPEYFDPDLVVDEDIKQQLLDGGMDDRLATHFAHLFIRDPIVIFSEDLKELDLSKTDHFENIQSTNWQHMRFKPPPADNSIGWRVEFRPMEIQITDFENAAFAVFIVLITRVILSYNLNFYIPIKKVDENMETAHARDAVLDRRFFFRRNLFPARARVPPPPARLGRLHPEEDTESGDDFPGLIPLVESYLDSVNVDVATRCRLAAYLDLIRRRASGELWTAARWIREFVARHPEYKRDSVVGEGITKDLVEAVIRVGEREAKGERLGSCGVVGLERLLGGLR</sequence>
<dbReference type="Pfam" id="PF03074">
    <property type="entry name" value="GCS"/>
    <property type="match status" value="1"/>
</dbReference>
<evidence type="ECO:0000256" key="5">
    <source>
        <dbReference type="ARBA" id="ARBA00022598"/>
    </source>
</evidence>
<evidence type="ECO:0000256" key="3">
    <source>
        <dbReference type="ARBA" id="ARBA00012220"/>
    </source>
</evidence>
<dbReference type="GO" id="GO:0005524">
    <property type="term" value="F:ATP binding"/>
    <property type="evidence" value="ECO:0007669"/>
    <property type="project" value="UniProtKB-UniRule"/>
</dbReference>
<dbReference type="InterPro" id="IPR014746">
    <property type="entry name" value="Gln_synth/guanido_kin_cat_dom"/>
</dbReference>
<dbReference type="FunFam" id="3.30.590.50:FF:000004">
    <property type="entry name" value="Glutamate-cysteine ligase Gcs1"/>
    <property type="match status" value="1"/>
</dbReference>
<evidence type="ECO:0000313" key="12">
    <source>
        <dbReference type="EMBL" id="KAG7288658.1"/>
    </source>
</evidence>
<gene>
    <name evidence="12" type="primary">GCS1</name>
    <name evidence="12" type="ORF">NEMBOFW57_005012</name>
</gene>
<dbReference type="Gene3D" id="3.30.590.50">
    <property type="match status" value="2"/>
</dbReference>
<keyword evidence="8 11" id="KW-0067">ATP-binding</keyword>
<dbReference type="PANTHER" id="PTHR11164:SF0">
    <property type="entry name" value="GLUTAMATE--CYSTEINE LIGASE CATALYTIC SUBUNIT"/>
    <property type="match status" value="1"/>
</dbReference>
<evidence type="ECO:0000256" key="10">
    <source>
        <dbReference type="ARBA" id="ARBA00032122"/>
    </source>
</evidence>
<reference evidence="12" key="1">
    <citation type="submission" date="2023-02" db="EMBL/GenBank/DDBJ databases">
        <authorList>
            <person name="Palmer J.M."/>
        </authorList>
    </citation>
    <scope>NUCLEOTIDE SEQUENCE</scope>
    <source>
        <strain evidence="12">FW57</strain>
    </source>
</reference>
<dbReference type="Gene3D" id="1.10.8.960">
    <property type="match status" value="1"/>
</dbReference>
<evidence type="ECO:0000256" key="1">
    <source>
        <dbReference type="ARBA" id="ARBA00005006"/>
    </source>
</evidence>
<comment type="pathway">
    <text evidence="1 11">Sulfur metabolism; glutathione biosynthesis; glutathione from L-cysteine and L-glutamate: step 1/2.</text>
</comment>
<evidence type="ECO:0000256" key="2">
    <source>
        <dbReference type="ARBA" id="ARBA00008100"/>
    </source>
</evidence>
<evidence type="ECO:0000256" key="7">
    <source>
        <dbReference type="ARBA" id="ARBA00022741"/>
    </source>
</evidence>